<sequence>MPLAGAVLCCTSIAPEQRAELAAIGAQMGATIKLDLTSDVTHLVVGNINSAKYRYVAKSREDVKVLLPQWLEALRTVWMEGDDVDVAELEEKYRLPTFYGLKICLTGFDNPEQRKFIQDTVVQNGAEYHGDLTKNITHLIAATPSGKKYEHAVNWRMKVVSWEWFEQSKERGMALDENCYHPTMPAEERGKGAWDRRQSTSPTLGKRMRDTEQAQILNPLRRKLRRSASSRMGSQSEALWAGITAAGLERKKNEEDDWTDNNFAKQDVPPTDAPSAEAEAQDDAQPEDDSAFRPRRPLPDENGIFQGRLVFAHGFDQSKTNILREHLDGNGAIVIRESAELNKFSSDDLRRGYLVIPQDVPLDLAPLPGGAEGMILVTNWWVERCLHGKCLVDPADNVLCRPFSKLSISGFDGLTINITGFTGIELLHVTKAIALMGATYDEILSLKTSVMICHTRKPNPDKFKFATDKHIPAVHATWLWDCIRGGEAQPYDTYLLNTIVPHPQKPKQKPQASFKEVPTAPLSEEDSLKLRQKKAQSAKHGTKPRGGGARRPGTLDLALSGPTPMSTTGSSTNPNTSTNDLSLEQDAQPIGGFDGPASLPLQDINPSVNSPRRRSTSSTGSTAHLNMKTNSTRSNSISDAPVMPAPAPRKSKLGRGPTPDSVIPAGEDDSVLPNPEPHTEEPKSKLPEKDYSSIMSKLLANRKIPTNPPNEESGRRKPRSLGRAQSTRSNPSSVDEFLSRTSSRAEEEGEEKKVFEGYQPSQELGWDSPGAQRAREKMIKAMGGKVEESNVLEGIGVVRDGASDAGLGRASRKRRG</sequence>
<dbReference type="CDD" id="cd18433">
    <property type="entry name" value="BRCT_Rad4_rpt3"/>
    <property type="match status" value="1"/>
</dbReference>
<feature type="domain" description="BRCT" evidence="3">
    <location>
        <begin position="93"/>
        <end position="182"/>
    </location>
</feature>
<feature type="region of interest" description="Disordered" evidence="2">
    <location>
        <begin position="251"/>
        <end position="298"/>
    </location>
</feature>
<evidence type="ECO:0000313" key="4">
    <source>
        <dbReference type="EMBL" id="KAF2251842.1"/>
    </source>
</evidence>
<dbReference type="OrthoDB" id="251770at2759"/>
<dbReference type="Gene3D" id="3.40.50.10190">
    <property type="entry name" value="BRCT domain"/>
    <property type="match status" value="4"/>
</dbReference>
<dbReference type="CDD" id="cd17731">
    <property type="entry name" value="BRCT_TopBP1_rpt2_like"/>
    <property type="match status" value="1"/>
</dbReference>
<reference evidence="4" key="1">
    <citation type="journal article" date="2020" name="Stud. Mycol.">
        <title>101 Dothideomycetes genomes: a test case for predicting lifestyles and emergence of pathogens.</title>
        <authorList>
            <person name="Haridas S."/>
            <person name="Albert R."/>
            <person name="Binder M."/>
            <person name="Bloem J."/>
            <person name="Labutti K."/>
            <person name="Salamov A."/>
            <person name="Andreopoulos B."/>
            <person name="Baker S."/>
            <person name="Barry K."/>
            <person name="Bills G."/>
            <person name="Bluhm B."/>
            <person name="Cannon C."/>
            <person name="Castanera R."/>
            <person name="Culley D."/>
            <person name="Daum C."/>
            <person name="Ezra D."/>
            <person name="Gonzalez J."/>
            <person name="Henrissat B."/>
            <person name="Kuo A."/>
            <person name="Liang C."/>
            <person name="Lipzen A."/>
            <person name="Lutzoni F."/>
            <person name="Magnuson J."/>
            <person name="Mondo S."/>
            <person name="Nolan M."/>
            <person name="Ohm R."/>
            <person name="Pangilinan J."/>
            <person name="Park H.-J."/>
            <person name="Ramirez L."/>
            <person name="Alfaro M."/>
            <person name="Sun H."/>
            <person name="Tritt A."/>
            <person name="Yoshinaga Y."/>
            <person name="Zwiers L.-H."/>
            <person name="Turgeon B."/>
            <person name="Goodwin S."/>
            <person name="Spatafora J."/>
            <person name="Crous P."/>
            <person name="Grigoriev I."/>
        </authorList>
    </citation>
    <scope>NUCLEOTIDE SEQUENCE</scope>
    <source>
        <strain evidence="4">CBS 122368</strain>
    </source>
</reference>
<organism evidence="4 5">
    <name type="scientific">Trematosphaeria pertusa</name>
    <dbReference type="NCBI Taxonomy" id="390896"/>
    <lineage>
        <taxon>Eukaryota</taxon>
        <taxon>Fungi</taxon>
        <taxon>Dikarya</taxon>
        <taxon>Ascomycota</taxon>
        <taxon>Pezizomycotina</taxon>
        <taxon>Dothideomycetes</taxon>
        <taxon>Pleosporomycetidae</taxon>
        <taxon>Pleosporales</taxon>
        <taxon>Massarineae</taxon>
        <taxon>Trematosphaeriaceae</taxon>
        <taxon>Trematosphaeria</taxon>
    </lineage>
</organism>
<dbReference type="Pfam" id="PF00533">
    <property type="entry name" value="BRCT"/>
    <property type="match status" value="1"/>
</dbReference>
<proteinExistence type="predicted"/>
<accession>A0A6A6IPX7</accession>
<keyword evidence="1" id="KW-0677">Repeat</keyword>
<dbReference type="RefSeq" id="XP_033686846.1">
    <property type="nucleotide sequence ID" value="XM_033821072.1"/>
</dbReference>
<feature type="compositionally biased region" description="Basic and acidic residues" evidence="2">
    <location>
        <begin position="186"/>
        <end position="198"/>
    </location>
</feature>
<dbReference type="Proteomes" id="UP000800094">
    <property type="component" value="Unassembled WGS sequence"/>
</dbReference>
<dbReference type="InterPro" id="IPR059215">
    <property type="entry name" value="BRCT2_TopBP1-like"/>
</dbReference>
<evidence type="ECO:0000256" key="1">
    <source>
        <dbReference type="ARBA" id="ARBA00022737"/>
    </source>
</evidence>
<protein>
    <recommendedName>
        <fullName evidence="3">BRCT domain-containing protein</fullName>
    </recommendedName>
</protein>
<dbReference type="AlphaFoldDB" id="A0A6A6IPX7"/>
<name>A0A6A6IPX7_9PLEO</name>
<dbReference type="Pfam" id="PF12738">
    <property type="entry name" value="PTCB-BRCT"/>
    <property type="match status" value="2"/>
</dbReference>
<keyword evidence="5" id="KW-1185">Reference proteome</keyword>
<feature type="compositionally biased region" description="Polar residues" evidence="2">
    <location>
        <begin position="623"/>
        <end position="638"/>
    </location>
</feature>
<dbReference type="PANTHER" id="PTHR13561">
    <property type="entry name" value="DNA REPLICATION REGULATOR DPB11-RELATED"/>
    <property type="match status" value="1"/>
</dbReference>
<dbReference type="GO" id="GO:0007095">
    <property type="term" value="P:mitotic G2 DNA damage checkpoint signaling"/>
    <property type="evidence" value="ECO:0007669"/>
    <property type="project" value="TreeGrafter"/>
</dbReference>
<dbReference type="PANTHER" id="PTHR13561:SF20">
    <property type="entry name" value="DNA TOPOISOMERASE 2-BINDING PROTEIN 1"/>
    <property type="match status" value="1"/>
</dbReference>
<dbReference type="PROSITE" id="PS50172">
    <property type="entry name" value="BRCT"/>
    <property type="match status" value="4"/>
</dbReference>
<dbReference type="EMBL" id="ML987192">
    <property type="protein sequence ID" value="KAF2251842.1"/>
    <property type="molecule type" value="Genomic_DNA"/>
</dbReference>
<dbReference type="GO" id="GO:0006270">
    <property type="term" value="P:DNA replication initiation"/>
    <property type="evidence" value="ECO:0007669"/>
    <property type="project" value="TreeGrafter"/>
</dbReference>
<dbReference type="InterPro" id="IPR036420">
    <property type="entry name" value="BRCT_dom_sf"/>
</dbReference>
<gene>
    <name evidence="4" type="ORF">BU26DRAFT_245755</name>
</gene>
<feature type="compositionally biased region" description="Polar residues" evidence="2">
    <location>
        <begin position="723"/>
        <end position="733"/>
    </location>
</feature>
<dbReference type="GeneID" id="54574402"/>
<feature type="compositionally biased region" description="Basic and acidic residues" evidence="2">
    <location>
        <begin position="677"/>
        <end position="691"/>
    </location>
</feature>
<dbReference type="SUPFAM" id="SSF52113">
    <property type="entry name" value="BRCT domain"/>
    <property type="match status" value="3"/>
</dbReference>
<feature type="compositionally biased region" description="Low complexity" evidence="2">
    <location>
        <begin position="559"/>
        <end position="582"/>
    </location>
</feature>
<evidence type="ECO:0000313" key="5">
    <source>
        <dbReference type="Proteomes" id="UP000800094"/>
    </source>
</evidence>
<dbReference type="InterPro" id="IPR001357">
    <property type="entry name" value="BRCT_dom"/>
</dbReference>
<feature type="region of interest" description="Disordered" evidence="2">
    <location>
        <begin position="502"/>
        <end position="772"/>
    </location>
</feature>
<feature type="compositionally biased region" description="Basic and acidic residues" evidence="2">
    <location>
        <begin position="743"/>
        <end position="755"/>
    </location>
</feature>
<dbReference type="CDD" id="cd17723">
    <property type="entry name" value="BRCT_Rad4_rpt4"/>
    <property type="match status" value="1"/>
</dbReference>
<evidence type="ECO:0000256" key="2">
    <source>
        <dbReference type="SAM" id="MobiDB-lite"/>
    </source>
</evidence>
<feature type="compositionally biased region" description="Acidic residues" evidence="2">
    <location>
        <begin position="279"/>
        <end position="289"/>
    </location>
</feature>
<feature type="domain" description="BRCT" evidence="3">
    <location>
        <begin position="1"/>
        <end position="71"/>
    </location>
</feature>
<dbReference type="GO" id="GO:0033314">
    <property type="term" value="P:mitotic DNA replication checkpoint signaling"/>
    <property type="evidence" value="ECO:0007669"/>
    <property type="project" value="TreeGrafter"/>
</dbReference>
<feature type="region of interest" description="Disordered" evidence="2">
    <location>
        <begin position="184"/>
        <end position="236"/>
    </location>
</feature>
<feature type="domain" description="BRCT" evidence="3">
    <location>
        <begin position="411"/>
        <end position="496"/>
    </location>
</feature>
<evidence type="ECO:0000259" key="3">
    <source>
        <dbReference type="PROSITE" id="PS50172"/>
    </source>
</evidence>
<feature type="domain" description="BRCT" evidence="3">
    <location>
        <begin position="300"/>
        <end position="399"/>
    </location>
</feature>
<dbReference type="SMART" id="SM00292">
    <property type="entry name" value="BRCT"/>
    <property type="match status" value="3"/>
</dbReference>
<feature type="compositionally biased region" description="Basic residues" evidence="2">
    <location>
        <begin position="530"/>
        <end position="543"/>
    </location>
</feature>